<organism evidence="5">
    <name type="scientific">Nonomuraea gerenzanensis</name>
    <dbReference type="NCBI Taxonomy" id="93944"/>
    <lineage>
        <taxon>Bacteria</taxon>
        <taxon>Bacillati</taxon>
        <taxon>Actinomycetota</taxon>
        <taxon>Actinomycetes</taxon>
        <taxon>Streptosporangiales</taxon>
        <taxon>Streptosporangiaceae</taxon>
        <taxon>Nonomuraea</taxon>
    </lineage>
</organism>
<keyword evidence="1 5" id="KW-0238">DNA-binding</keyword>
<dbReference type="InterPro" id="IPR036388">
    <property type="entry name" value="WH-like_DNA-bd_sf"/>
</dbReference>
<evidence type="ECO:0000259" key="4">
    <source>
        <dbReference type="PROSITE" id="PS50110"/>
    </source>
</evidence>
<dbReference type="AlphaFoldDB" id="A0A1M4E827"/>
<evidence type="ECO:0000256" key="2">
    <source>
        <dbReference type="PROSITE-ProRule" id="PRU00169"/>
    </source>
</evidence>
<dbReference type="InterPro" id="IPR001789">
    <property type="entry name" value="Sig_transdc_resp-reg_receiver"/>
</dbReference>
<sequence>MHDELTRVVVMVEGSLLQAVAFGALLREISSDLSVLTVARRLDEYRRAVEARVPDIALLDVRSLHPMLLQVVRRLRETVPTVKIVLVVGAIDPGGAREVMRLGVSGLFSGEADPRGLLRGLKVIGAGDVVLDGVASGLVFREPGGPVPELTAQELRILRLVARGLRNDEIARRLAISQSTLKRNLRPILTKLDATDRAGALLAAARAGLL</sequence>
<feature type="modified residue" description="4-aspartylphosphate" evidence="2">
    <location>
        <position position="60"/>
    </location>
</feature>
<dbReference type="InterPro" id="IPR011006">
    <property type="entry name" value="CheY-like_superfamily"/>
</dbReference>
<dbReference type="PROSITE" id="PS50110">
    <property type="entry name" value="RESPONSE_REGULATORY"/>
    <property type="match status" value="1"/>
</dbReference>
<dbReference type="InterPro" id="IPR051015">
    <property type="entry name" value="EvgA-like"/>
</dbReference>
<evidence type="ECO:0000313" key="5">
    <source>
        <dbReference type="EMBL" id="SBO95019.1"/>
    </source>
</evidence>
<dbReference type="PANTHER" id="PTHR45566">
    <property type="entry name" value="HTH-TYPE TRANSCRIPTIONAL REGULATOR YHJB-RELATED"/>
    <property type="match status" value="1"/>
</dbReference>
<name>A0A1M4E827_9ACTN</name>
<dbReference type="PROSITE" id="PS50043">
    <property type="entry name" value="HTH_LUXR_2"/>
    <property type="match status" value="1"/>
</dbReference>
<dbReference type="InterPro" id="IPR016032">
    <property type="entry name" value="Sig_transdc_resp-reg_C-effctor"/>
</dbReference>
<dbReference type="GO" id="GO:0006355">
    <property type="term" value="P:regulation of DNA-templated transcription"/>
    <property type="evidence" value="ECO:0007669"/>
    <property type="project" value="InterPro"/>
</dbReference>
<reference evidence="5" key="1">
    <citation type="submission" date="2016-04" db="EMBL/GenBank/DDBJ databases">
        <authorList>
            <person name="Evans L.H."/>
            <person name="Alamgir A."/>
            <person name="Owens N."/>
            <person name="Weber N.D."/>
            <person name="Virtaneva K."/>
            <person name="Barbian K."/>
            <person name="Babar A."/>
            <person name="Rosenke K."/>
        </authorList>
    </citation>
    <scope>NUCLEOTIDE SEQUENCE</scope>
    <source>
        <strain evidence="5">Nono1</strain>
    </source>
</reference>
<keyword evidence="2" id="KW-0597">Phosphoprotein</keyword>
<dbReference type="SUPFAM" id="SSF46894">
    <property type="entry name" value="C-terminal effector domain of the bipartite response regulators"/>
    <property type="match status" value="1"/>
</dbReference>
<dbReference type="InterPro" id="IPR000792">
    <property type="entry name" value="Tscrpt_reg_LuxR_C"/>
</dbReference>
<feature type="domain" description="HTH luxR-type" evidence="3">
    <location>
        <begin position="143"/>
        <end position="208"/>
    </location>
</feature>
<feature type="domain" description="Response regulatory" evidence="4">
    <location>
        <begin position="8"/>
        <end position="125"/>
    </location>
</feature>
<protein>
    <submittedName>
        <fullName evidence="5">DNA-binding response regulator, LuxR family</fullName>
    </submittedName>
</protein>
<dbReference type="Pfam" id="PF00196">
    <property type="entry name" value="GerE"/>
    <property type="match status" value="1"/>
</dbReference>
<dbReference type="Gene3D" id="1.10.10.10">
    <property type="entry name" value="Winged helix-like DNA-binding domain superfamily/Winged helix DNA-binding domain"/>
    <property type="match status" value="1"/>
</dbReference>
<dbReference type="PRINTS" id="PR00038">
    <property type="entry name" value="HTHLUXR"/>
</dbReference>
<dbReference type="GO" id="GO:0003677">
    <property type="term" value="F:DNA binding"/>
    <property type="evidence" value="ECO:0007669"/>
    <property type="project" value="UniProtKB-KW"/>
</dbReference>
<evidence type="ECO:0000259" key="3">
    <source>
        <dbReference type="PROSITE" id="PS50043"/>
    </source>
</evidence>
<dbReference type="SUPFAM" id="SSF52172">
    <property type="entry name" value="CheY-like"/>
    <property type="match status" value="1"/>
</dbReference>
<accession>A0A1M4E827</accession>
<proteinExistence type="predicted"/>
<evidence type="ECO:0000256" key="1">
    <source>
        <dbReference type="ARBA" id="ARBA00023125"/>
    </source>
</evidence>
<dbReference type="Gene3D" id="3.40.50.2300">
    <property type="match status" value="1"/>
</dbReference>
<dbReference type="SMART" id="SM00421">
    <property type="entry name" value="HTH_LUXR"/>
    <property type="match status" value="1"/>
</dbReference>
<dbReference type="RefSeq" id="WP_225274427.1">
    <property type="nucleotide sequence ID" value="NZ_CP084058.1"/>
</dbReference>
<gene>
    <name evidence="5" type="ORF">BN4615_P4535</name>
</gene>
<dbReference type="GO" id="GO:0000160">
    <property type="term" value="P:phosphorelay signal transduction system"/>
    <property type="evidence" value="ECO:0007669"/>
    <property type="project" value="InterPro"/>
</dbReference>
<dbReference type="PANTHER" id="PTHR45566:SF1">
    <property type="entry name" value="HTH-TYPE TRANSCRIPTIONAL REGULATOR YHJB-RELATED"/>
    <property type="match status" value="1"/>
</dbReference>
<dbReference type="EMBL" id="LT559118">
    <property type="protein sequence ID" value="SBO95019.1"/>
    <property type="molecule type" value="Genomic_DNA"/>
</dbReference>